<dbReference type="EMBL" id="CP097321">
    <property type="protein sequence ID" value="UQX13412.1"/>
    <property type="molecule type" value="Genomic_DNA"/>
</dbReference>
<gene>
    <name evidence="1" type="ORF">M5I08_24690</name>
</gene>
<dbReference type="RefSeq" id="WP_219070050.1">
    <property type="nucleotide sequence ID" value="NZ_CAJUXY010000073.1"/>
</dbReference>
<geneLocation type="plasmid" evidence="1 2">
    <name>unnamed</name>
</geneLocation>
<dbReference type="InterPro" id="IPR007153">
    <property type="entry name" value="Adenosine_kinase"/>
</dbReference>
<keyword evidence="1" id="KW-0614">Plasmid</keyword>
<evidence type="ECO:0000313" key="2">
    <source>
        <dbReference type="Proteomes" id="UP001056610"/>
    </source>
</evidence>
<protein>
    <submittedName>
        <fullName evidence="1">Adenosine-specific kinase</fullName>
    </submittedName>
</protein>
<keyword evidence="1" id="KW-0418">Kinase</keyword>
<keyword evidence="2" id="KW-1185">Reference proteome</keyword>
<organism evidence="1 2">
    <name type="scientific">Candidatus Mycobacterium methanotrophicum</name>
    <dbReference type="NCBI Taxonomy" id="2943498"/>
    <lineage>
        <taxon>Bacteria</taxon>
        <taxon>Bacillati</taxon>
        <taxon>Actinomycetota</taxon>
        <taxon>Actinomycetes</taxon>
        <taxon>Mycobacteriales</taxon>
        <taxon>Mycobacteriaceae</taxon>
        <taxon>Mycobacterium</taxon>
    </lineage>
</organism>
<dbReference type="GO" id="GO:0016301">
    <property type="term" value="F:kinase activity"/>
    <property type="evidence" value="ECO:0007669"/>
    <property type="project" value="UniProtKB-KW"/>
</dbReference>
<dbReference type="PANTHER" id="PTHR36155:SF1">
    <property type="entry name" value="BLL5354 PROTEIN"/>
    <property type="match status" value="1"/>
</dbReference>
<name>A0ABY4QSA7_9MYCO</name>
<accession>A0ABY4QSA7</accession>
<dbReference type="PANTHER" id="PTHR36155">
    <property type="entry name" value="BLL5354 PROTEIN"/>
    <property type="match status" value="1"/>
</dbReference>
<sequence>MTTTTLSWDVVRVDKPDDVNVVIGQAHFIKTVEDLHEAMVGVSSSLRFGLAFCEASGPRLVRRTGNDPELVELATRNAQAIAAGHCFVIFLRDGFPVSILNPVKAVPEVCTIHCATANPVDILVAVTPRGRGIVGVVDGQAPLGVETDRDVADRHDLLRAIGYKL</sequence>
<dbReference type="Pfam" id="PF04008">
    <property type="entry name" value="Adenosine_kin"/>
    <property type="match status" value="1"/>
</dbReference>
<evidence type="ECO:0000313" key="1">
    <source>
        <dbReference type="EMBL" id="UQX13412.1"/>
    </source>
</evidence>
<dbReference type="Proteomes" id="UP001056610">
    <property type="component" value="Plasmid unnamed"/>
</dbReference>
<keyword evidence="1" id="KW-0808">Transferase</keyword>
<reference evidence="1" key="1">
    <citation type="submission" date="2022-05" db="EMBL/GenBank/DDBJ databases">
        <title>A methanotrophic Mycobacterium dominates a cave microbial ecosystem.</title>
        <authorList>
            <person name="Van Spanning R.J.M."/>
            <person name="Guan Q."/>
            <person name="Melkonian C."/>
            <person name="Gallant J."/>
            <person name="Polerecky L."/>
            <person name="Flot J.-F."/>
            <person name="Brandt B.W."/>
            <person name="Braster M."/>
            <person name="Iturbe Espinoza P."/>
            <person name="Aerts J."/>
            <person name="Meima-Franke M."/>
            <person name="Piersma S.R."/>
            <person name="Bunduc C."/>
            <person name="Ummels R."/>
            <person name="Pain A."/>
            <person name="Fleming E.J."/>
            <person name="van der Wel N."/>
            <person name="Gherman V.D."/>
            <person name="Sarbu S.M."/>
            <person name="Bodelier P.L.E."/>
            <person name="Bitter W."/>
        </authorList>
    </citation>
    <scope>NUCLEOTIDE SEQUENCE</scope>
    <source>
        <strain evidence="1">Sulfur Cave</strain>
        <plasmid evidence="1">unnamed</plasmid>
    </source>
</reference>
<proteinExistence type="predicted"/>